<dbReference type="EMBL" id="MN739757">
    <property type="protein sequence ID" value="QHT25159.1"/>
    <property type="molecule type" value="Genomic_DNA"/>
</dbReference>
<proteinExistence type="predicted"/>
<evidence type="ECO:0000313" key="2">
    <source>
        <dbReference type="EMBL" id="QHT25159.1"/>
    </source>
</evidence>
<sequence>MTNKVAKKTQKKNKSNKRGGSKKVSKKVSKKYRRQREGALCTGCKNGGYHCGGNVDWCKCDDCH</sequence>
<feature type="region of interest" description="Disordered" evidence="1">
    <location>
        <begin position="1"/>
        <end position="36"/>
    </location>
</feature>
<dbReference type="AlphaFoldDB" id="A0A6C0EA74"/>
<organism evidence="2">
    <name type="scientific">viral metagenome</name>
    <dbReference type="NCBI Taxonomy" id="1070528"/>
    <lineage>
        <taxon>unclassified sequences</taxon>
        <taxon>metagenomes</taxon>
        <taxon>organismal metagenomes</taxon>
    </lineage>
</organism>
<evidence type="ECO:0000256" key="1">
    <source>
        <dbReference type="SAM" id="MobiDB-lite"/>
    </source>
</evidence>
<name>A0A6C0EA74_9ZZZZ</name>
<reference evidence="2" key="1">
    <citation type="journal article" date="2020" name="Nature">
        <title>Giant virus diversity and host interactions through global metagenomics.</title>
        <authorList>
            <person name="Schulz F."/>
            <person name="Roux S."/>
            <person name="Paez-Espino D."/>
            <person name="Jungbluth S."/>
            <person name="Walsh D.A."/>
            <person name="Denef V.J."/>
            <person name="McMahon K.D."/>
            <person name="Konstantinidis K.T."/>
            <person name="Eloe-Fadrosh E.A."/>
            <person name="Kyrpides N.C."/>
            <person name="Woyke T."/>
        </authorList>
    </citation>
    <scope>NUCLEOTIDE SEQUENCE</scope>
    <source>
        <strain evidence="2">GVMAG-M-3300023179-150</strain>
    </source>
</reference>
<protein>
    <submittedName>
        <fullName evidence="2">Uncharacterized protein</fullName>
    </submittedName>
</protein>
<accession>A0A6C0EA74</accession>
<feature type="compositionally biased region" description="Basic residues" evidence="1">
    <location>
        <begin position="1"/>
        <end position="34"/>
    </location>
</feature>